<comment type="similarity">
    <text evidence="7">Belongs to the binding-protein-dependent transport system permease family.</text>
</comment>
<protein>
    <submittedName>
        <fullName evidence="9">Binding-protein-dependent transport systems inner membrane component</fullName>
    </submittedName>
</protein>
<dbReference type="PANTHER" id="PTHR30193:SF37">
    <property type="entry name" value="INNER MEMBRANE ABC TRANSPORTER PERMEASE PROTEIN YCJO"/>
    <property type="match status" value="1"/>
</dbReference>
<evidence type="ECO:0000256" key="5">
    <source>
        <dbReference type="ARBA" id="ARBA00022989"/>
    </source>
</evidence>
<comment type="subcellular location">
    <subcellularLocation>
        <location evidence="1 7">Cell membrane</location>
        <topology evidence="1 7">Multi-pass membrane protein</topology>
    </subcellularLocation>
</comment>
<evidence type="ECO:0000256" key="3">
    <source>
        <dbReference type="ARBA" id="ARBA00022475"/>
    </source>
</evidence>
<dbReference type="InterPro" id="IPR000515">
    <property type="entry name" value="MetI-like"/>
</dbReference>
<dbReference type="PANTHER" id="PTHR30193">
    <property type="entry name" value="ABC TRANSPORTER PERMEASE PROTEIN"/>
    <property type="match status" value="1"/>
</dbReference>
<evidence type="ECO:0000313" key="10">
    <source>
        <dbReference type="Proteomes" id="UP000763557"/>
    </source>
</evidence>
<evidence type="ECO:0000256" key="1">
    <source>
        <dbReference type="ARBA" id="ARBA00004651"/>
    </source>
</evidence>
<sequence length="317" mass="34456">MNRLDTLAAHATARPPDAPAAPPRPRREASYLLFLIPGAVLLLAVIVVPFVMNIGISFTQWQGVGDPKWTGLDNYTRLFADETFWASFRHNLGLVVAMAILPTIVGLVVAAALFDVIGKRFGPRAASVLRACIYLPQVLPIAVAGIVWSWILAPEGALNEFLGMVGLGSLGHNWLGDPDVALWSVMGVLLWIQIGYPVVIFMAGMQRADPSLYEAAELDGASWWGRFWHVTVPQIRPEIFVVLLTCTIAALKVFGPIYVLTRGGPGGATNVPSYFSFQNFFEKTQVGYGAAIATVLTVLILILTAVFLRVQNRGERG</sequence>
<dbReference type="InterPro" id="IPR035906">
    <property type="entry name" value="MetI-like_sf"/>
</dbReference>
<dbReference type="InterPro" id="IPR051393">
    <property type="entry name" value="ABC_transporter_permease"/>
</dbReference>
<evidence type="ECO:0000313" key="9">
    <source>
        <dbReference type="EMBL" id="NRN66953.1"/>
    </source>
</evidence>
<proteinExistence type="inferred from homology"/>
<feature type="transmembrane region" description="Helical" evidence="7">
    <location>
        <begin position="180"/>
        <end position="203"/>
    </location>
</feature>
<dbReference type="EMBL" id="JAAATY010000012">
    <property type="protein sequence ID" value="NRN66953.1"/>
    <property type="molecule type" value="Genomic_DNA"/>
</dbReference>
<gene>
    <name evidence="9" type="ORF">GC106_41860</name>
</gene>
<feature type="transmembrane region" description="Helical" evidence="7">
    <location>
        <begin position="31"/>
        <end position="52"/>
    </location>
</feature>
<feature type="transmembrane region" description="Helical" evidence="7">
    <location>
        <begin position="239"/>
        <end position="260"/>
    </location>
</feature>
<keyword evidence="3" id="KW-1003">Cell membrane</keyword>
<dbReference type="Pfam" id="PF00528">
    <property type="entry name" value="BPD_transp_1"/>
    <property type="match status" value="1"/>
</dbReference>
<dbReference type="Gene3D" id="1.10.3720.10">
    <property type="entry name" value="MetI-like"/>
    <property type="match status" value="1"/>
</dbReference>
<keyword evidence="10" id="KW-1185">Reference proteome</keyword>
<dbReference type="Proteomes" id="UP000763557">
    <property type="component" value="Unassembled WGS sequence"/>
</dbReference>
<comment type="caution">
    <text evidence="9">The sequence shown here is derived from an EMBL/GenBank/DDBJ whole genome shotgun (WGS) entry which is preliminary data.</text>
</comment>
<evidence type="ECO:0000256" key="2">
    <source>
        <dbReference type="ARBA" id="ARBA00022448"/>
    </source>
</evidence>
<evidence type="ECO:0000256" key="6">
    <source>
        <dbReference type="ARBA" id="ARBA00023136"/>
    </source>
</evidence>
<feature type="transmembrane region" description="Helical" evidence="7">
    <location>
        <begin position="286"/>
        <end position="308"/>
    </location>
</feature>
<reference evidence="9 10" key="1">
    <citation type="submission" date="2020-01" db="EMBL/GenBank/DDBJ databases">
        <title>Kibdelosporangium persica a novel Actinomycetes from a hot desert in Iran.</title>
        <authorList>
            <person name="Safaei N."/>
            <person name="Zaburannyi N."/>
            <person name="Mueller R."/>
            <person name="Wink J."/>
        </authorList>
    </citation>
    <scope>NUCLEOTIDE SEQUENCE [LARGE SCALE GENOMIC DNA]</scope>
    <source>
        <strain evidence="9 10">4NS15</strain>
    </source>
</reference>
<evidence type="ECO:0000256" key="7">
    <source>
        <dbReference type="RuleBase" id="RU363032"/>
    </source>
</evidence>
<keyword evidence="6 7" id="KW-0472">Membrane</keyword>
<keyword evidence="5 7" id="KW-1133">Transmembrane helix</keyword>
<evidence type="ECO:0000256" key="4">
    <source>
        <dbReference type="ARBA" id="ARBA00022692"/>
    </source>
</evidence>
<evidence type="ECO:0000259" key="8">
    <source>
        <dbReference type="PROSITE" id="PS50928"/>
    </source>
</evidence>
<dbReference type="PROSITE" id="PS50928">
    <property type="entry name" value="ABC_TM1"/>
    <property type="match status" value="1"/>
</dbReference>
<feature type="domain" description="ABC transmembrane type-1" evidence="8">
    <location>
        <begin position="88"/>
        <end position="307"/>
    </location>
</feature>
<keyword evidence="2 7" id="KW-0813">Transport</keyword>
<accession>A0ABX2F6G4</accession>
<feature type="transmembrane region" description="Helical" evidence="7">
    <location>
        <begin position="128"/>
        <end position="151"/>
    </location>
</feature>
<dbReference type="SUPFAM" id="SSF161098">
    <property type="entry name" value="MetI-like"/>
    <property type="match status" value="1"/>
</dbReference>
<keyword evidence="4 7" id="KW-0812">Transmembrane</keyword>
<name>A0ABX2F6G4_9PSEU</name>
<organism evidence="9 10">
    <name type="scientific">Kibdelosporangium persicum</name>
    <dbReference type="NCBI Taxonomy" id="2698649"/>
    <lineage>
        <taxon>Bacteria</taxon>
        <taxon>Bacillati</taxon>
        <taxon>Actinomycetota</taxon>
        <taxon>Actinomycetes</taxon>
        <taxon>Pseudonocardiales</taxon>
        <taxon>Pseudonocardiaceae</taxon>
        <taxon>Kibdelosporangium</taxon>
    </lineage>
</organism>
<feature type="transmembrane region" description="Helical" evidence="7">
    <location>
        <begin position="92"/>
        <end position="116"/>
    </location>
</feature>
<dbReference type="RefSeq" id="WP_173133882.1">
    <property type="nucleotide sequence ID" value="NZ_CBCSGW010000001.1"/>
</dbReference>
<dbReference type="CDD" id="cd06261">
    <property type="entry name" value="TM_PBP2"/>
    <property type="match status" value="1"/>
</dbReference>